<dbReference type="FunFam" id="1.25.70.10:FF:000001">
    <property type="entry name" value="Mitochondrial transcription termination factor-like"/>
    <property type="match status" value="1"/>
</dbReference>
<evidence type="ECO:0000313" key="4">
    <source>
        <dbReference type="EMBL" id="PSS17403.1"/>
    </source>
</evidence>
<dbReference type="Gene3D" id="1.25.70.10">
    <property type="entry name" value="Transcription termination factor 3, mitochondrial"/>
    <property type="match status" value="1"/>
</dbReference>
<organism evidence="4 5">
    <name type="scientific">Actinidia chinensis var. chinensis</name>
    <name type="common">Chinese soft-hair kiwi</name>
    <dbReference type="NCBI Taxonomy" id="1590841"/>
    <lineage>
        <taxon>Eukaryota</taxon>
        <taxon>Viridiplantae</taxon>
        <taxon>Streptophyta</taxon>
        <taxon>Embryophyta</taxon>
        <taxon>Tracheophyta</taxon>
        <taxon>Spermatophyta</taxon>
        <taxon>Magnoliopsida</taxon>
        <taxon>eudicotyledons</taxon>
        <taxon>Gunneridae</taxon>
        <taxon>Pentapetalae</taxon>
        <taxon>asterids</taxon>
        <taxon>Ericales</taxon>
        <taxon>Actinidiaceae</taxon>
        <taxon>Actinidia</taxon>
    </lineage>
</organism>
<keyword evidence="3" id="KW-0809">Transit peptide</keyword>
<accession>A0A2R6QYH9</accession>
<dbReference type="STRING" id="1590841.A0A2R6QYH9"/>
<proteinExistence type="inferred from homology"/>
<dbReference type="PANTHER" id="PTHR13068:SF130">
    <property type="entry name" value="TRANSCRIPTION TERMINATION FACTOR MTERF6, CHLOROPLASTIC_MITOCHONDRIAL-LIKE"/>
    <property type="match status" value="1"/>
</dbReference>
<dbReference type="SMART" id="SM00733">
    <property type="entry name" value="Mterf"/>
    <property type="match status" value="7"/>
</dbReference>
<dbReference type="InterPro" id="IPR003690">
    <property type="entry name" value="MTERF"/>
</dbReference>
<dbReference type="OMA" id="PFAFMRF"/>
<dbReference type="AlphaFoldDB" id="A0A2R6QYH9"/>
<evidence type="ECO:0000256" key="2">
    <source>
        <dbReference type="ARBA" id="ARBA00022472"/>
    </source>
</evidence>
<evidence type="ECO:0000313" key="5">
    <source>
        <dbReference type="Proteomes" id="UP000241394"/>
    </source>
</evidence>
<dbReference type="InParanoid" id="A0A2R6QYH9"/>
<name>A0A2R6QYH9_ACTCC</name>
<dbReference type="EMBL" id="NKQK01000011">
    <property type="protein sequence ID" value="PSS17403.1"/>
    <property type="molecule type" value="Genomic_DNA"/>
</dbReference>
<dbReference type="GO" id="GO:0003676">
    <property type="term" value="F:nucleic acid binding"/>
    <property type="evidence" value="ECO:0007669"/>
    <property type="project" value="InterPro"/>
</dbReference>
<sequence>MAMYMYMCRRLISLSVKNPNQTHISPSSLSSFLFSSSSRQDPITVSDYLLRRHQFSPETVSKLSKLSSLVKNPESSDSVLSFFDESGFSMTQIEQVIKRNPCILSAKVDRTIKPKIKIFQDLGLSPTDIADIISADPWILMRSTNHLGLSLLTLKSVLGSVLGMSKVLRLAARVLGHDLEKTMIPNIEFIKSCGFSLSQTVEYVYRFPTMFLQKPEGVKELVRRVNEMGFNRESKMFIYAIRAVSTMTVKNWERKLEVFRCLGFSDDDIASVFRRAPSVLALSERKIKESTQILLDKGKSDISFVIHNPVLLALSVENRIKPRLRVLEVLERKKLLPKKPSLATACKISDKNFFEKFVLPFSNEVGKIYIPKKVKKTTEICDAG</sequence>
<keyword evidence="2" id="KW-0805">Transcription regulation</keyword>
<evidence type="ECO:0000256" key="1">
    <source>
        <dbReference type="ARBA" id="ARBA00007692"/>
    </source>
</evidence>
<reference evidence="4 5" key="1">
    <citation type="submission" date="2017-07" db="EMBL/GenBank/DDBJ databases">
        <title>An improved, manually edited Actinidia chinensis var. chinensis (kiwifruit) genome highlights the challenges associated with draft genomes and gene prediction in plants.</title>
        <authorList>
            <person name="Pilkington S."/>
            <person name="Crowhurst R."/>
            <person name="Hilario E."/>
            <person name="Nardozza S."/>
            <person name="Fraser L."/>
            <person name="Peng Y."/>
            <person name="Gunaseelan K."/>
            <person name="Simpson R."/>
            <person name="Tahir J."/>
            <person name="Deroles S."/>
            <person name="Templeton K."/>
            <person name="Luo Z."/>
            <person name="Davy M."/>
            <person name="Cheng C."/>
            <person name="Mcneilage M."/>
            <person name="Scaglione D."/>
            <person name="Liu Y."/>
            <person name="Zhang Q."/>
            <person name="Datson P."/>
            <person name="De Silva N."/>
            <person name="Gardiner S."/>
            <person name="Bassett H."/>
            <person name="Chagne D."/>
            <person name="Mccallum J."/>
            <person name="Dzierzon H."/>
            <person name="Deng C."/>
            <person name="Wang Y.-Y."/>
            <person name="Barron N."/>
            <person name="Manako K."/>
            <person name="Bowen J."/>
            <person name="Foster T."/>
            <person name="Erridge Z."/>
            <person name="Tiffin H."/>
            <person name="Waite C."/>
            <person name="Davies K."/>
            <person name="Grierson E."/>
            <person name="Laing W."/>
            <person name="Kirk R."/>
            <person name="Chen X."/>
            <person name="Wood M."/>
            <person name="Montefiori M."/>
            <person name="Brummell D."/>
            <person name="Schwinn K."/>
            <person name="Catanach A."/>
            <person name="Fullerton C."/>
            <person name="Li D."/>
            <person name="Meiyalaghan S."/>
            <person name="Nieuwenhuizen N."/>
            <person name="Read N."/>
            <person name="Prakash R."/>
            <person name="Hunter D."/>
            <person name="Zhang H."/>
            <person name="Mckenzie M."/>
            <person name="Knabel M."/>
            <person name="Harris A."/>
            <person name="Allan A."/>
            <person name="Chen A."/>
            <person name="Janssen B."/>
            <person name="Plunkett B."/>
            <person name="Dwamena C."/>
            <person name="Voogd C."/>
            <person name="Leif D."/>
            <person name="Lafferty D."/>
            <person name="Souleyre E."/>
            <person name="Varkonyi-Gasic E."/>
            <person name="Gambi F."/>
            <person name="Hanley J."/>
            <person name="Yao J.-L."/>
            <person name="Cheung J."/>
            <person name="David K."/>
            <person name="Warren B."/>
            <person name="Marsh K."/>
            <person name="Snowden K."/>
            <person name="Lin-Wang K."/>
            <person name="Brian L."/>
            <person name="Martinez-Sanchez M."/>
            <person name="Wang M."/>
            <person name="Ileperuma N."/>
            <person name="Macnee N."/>
            <person name="Campin R."/>
            <person name="Mcatee P."/>
            <person name="Drummond R."/>
            <person name="Espley R."/>
            <person name="Ireland H."/>
            <person name="Wu R."/>
            <person name="Atkinson R."/>
            <person name="Karunairetnam S."/>
            <person name="Bulley S."/>
            <person name="Chunkath S."/>
            <person name="Hanley Z."/>
            <person name="Storey R."/>
            <person name="Thrimawithana A."/>
            <person name="Thomson S."/>
            <person name="David C."/>
            <person name="Testolin R."/>
        </authorList>
    </citation>
    <scope>NUCLEOTIDE SEQUENCE [LARGE SCALE GENOMIC DNA]</scope>
    <source>
        <strain evidence="5">cv. Red5</strain>
        <tissue evidence="4">Young leaf</tissue>
    </source>
</reference>
<reference evidence="5" key="2">
    <citation type="journal article" date="2018" name="BMC Genomics">
        <title>A manually annotated Actinidia chinensis var. chinensis (kiwifruit) genome highlights the challenges associated with draft genomes and gene prediction in plants.</title>
        <authorList>
            <person name="Pilkington S.M."/>
            <person name="Crowhurst R."/>
            <person name="Hilario E."/>
            <person name="Nardozza S."/>
            <person name="Fraser L."/>
            <person name="Peng Y."/>
            <person name="Gunaseelan K."/>
            <person name="Simpson R."/>
            <person name="Tahir J."/>
            <person name="Deroles S.C."/>
            <person name="Templeton K."/>
            <person name="Luo Z."/>
            <person name="Davy M."/>
            <person name="Cheng C."/>
            <person name="McNeilage M."/>
            <person name="Scaglione D."/>
            <person name="Liu Y."/>
            <person name="Zhang Q."/>
            <person name="Datson P."/>
            <person name="De Silva N."/>
            <person name="Gardiner S.E."/>
            <person name="Bassett H."/>
            <person name="Chagne D."/>
            <person name="McCallum J."/>
            <person name="Dzierzon H."/>
            <person name="Deng C."/>
            <person name="Wang Y.Y."/>
            <person name="Barron L."/>
            <person name="Manako K."/>
            <person name="Bowen J."/>
            <person name="Foster T.M."/>
            <person name="Erridge Z.A."/>
            <person name="Tiffin H."/>
            <person name="Waite C.N."/>
            <person name="Davies K.M."/>
            <person name="Grierson E.P."/>
            <person name="Laing W.A."/>
            <person name="Kirk R."/>
            <person name="Chen X."/>
            <person name="Wood M."/>
            <person name="Montefiori M."/>
            <person name="Brummell D.A."/>
            <person name="Schwinn K.E."/>
            <person name="Catanach A."/>
            <person name="Fullerton C."/>
            <person name="Li D."/>
            <person name="Meiyalaghan S."/>
            <person name="Nieuwenhuizen N."/>
            <person name="Read N."/>
            <person name="Prakash R."/>
            <person name="Hunter D."/>
            <person name="Zhang H."/>
            <person name="McKenzie M."/>
            <person name="Knabel M."/>
            <person name="Harris A."/>
            <person name="Allan A.C."/>
            <person name="Gleave A."/>
            <person name="Chen A."/>
            <person name="Janssen B.J."/>
            <person name="Plunkett B."/>
            <person name="Ampomah-Dwamena C."/>
            <person name="Voogd C."/>
            <person name="Leif D."/>
            <person name="Lafferty D."/>
            <person name="Souleyre E.J.F."/>
            <person name="Varkonyi-Gasic E."/>
            <person name="Gambi F."/>
            <person name="Hanley J."/>
            <person name="Yao J.L."/>
            <person name="Cheung J."/>
            <person name="David K.M."/>
            <person name="Warren B."/>
            <person name="Marsh K."/>
            <person name="Snowden K.C."/>
            <person name="Lin-Wang K."/>
            <person name="Brian L."/>
            <person name="Martinez-Sanchez M."/>
            <person name="Wang M."/>
            <person name="Ileperuma N."/>
            <person name="Macnee N."/>
            <person name="Campin R."/>
            <person name="McAtee P."/>
            <person name="Drummond R.S.M."/>
            <person name="Espley R.V."/>
            <person name="Ireland H.S."/>
            <person name="Wu R."/>
            <person name="Atkinson R.G."/>
            <person name="Karunairetnam S."/>
            <person name="Bulley S."/>
            <person name="Chunkath S."/>
            <person name="Hanley Z."/>
            <person name="Storey R."/>
            <person name="Thrimawithana A.H."/>
            <person name="Thomson S."/>
            <person name="David C."/>
            <person name="Testolin R."/>
            <person name="Huang H."/>
            <person name="Hellens R.P."/>
            <person name="Schaffer R.J."/>
        </authorList>
    </citation>
    <scope>NUCLEOTIDE SEQUENCE [LARGE SCALE GENOMIC DNA]</scope>
    <source>
        <strain evidence="5">cv. Red5</strain>
    </source>
</reference>
<keyword evidence="5" id="KW-1185">Reference proteome</keyword>
<comment type="caution">
    <text evidence="4">The sequence shown here is derived from an EMBL/GenBank/DDBJ whole genome shotgun (WGS) entry which is preliminary data.</text>
</comment>
<dbReference type="Proteomes" id="UP000241394">
    <property type="component" value="Chromosome LG11"/>
</dbReference>
<dbReference type="InterPro" id="IPR038538">
    <property type="entry name" value="MTERF_sf"/>
</dbReference>
<dbReference type="PANTHER" id="PTHR13068">
    <property type="entry name" value="CGI-12 PROTEIN-RELATED"/>
    <property type="match status" value="1"/>
</dbReference>
<gene>
    <name evidence="4" type="ORF">CEY00_Acc12190</name>
</gene>
<evidence type="ECO:0000256" key="3">
    <source>
        <dbReference type="ARBA" id="ARBA00022946"/>
    </source>
</evidence>
<keyword evidence="2" id="KW-0806">Transcription termination</keyword>
<comment type="similarity">
    <text evidence="1">Belongs to the mTERF family.</text>
</comment>
<dbReference type="GO" id="GO:0006353">
    <property type="term" value="P:DNA-templated transcription termination"/>
    <property type="evidence" value="ECO:0007669"/>
    <property type="project" value="UniProtKB-KW"/>
</dbReference>
<keyword evidence="2" id="KW-0804">Transcription</keyword>
<dbReference type="OrthoDB" id="637682at2759"/>
<dbReference type="Gramene" id="PSS17403">
    <property type="protein sequence ID" value="PSS17403"/>
    <property type="gene ID" value="CEY00_Acc12190"/>
</dbReference>
<protein>
    <submittedName>
        <fullName evidence="4">Transcription termination factor like</fullName>
    </submittedName>
</protein>
<dbReference type="Pfam" id="PF02536">
    <property type="entry name" value="mTERF"/>
    <property type="match status" value="2"/>
</dbReference>